<dbReference type="OrthoDB" id="429145at2759"/>
<dbReference type="GO" id="GO:0005886">
    <property type="term" value="C:plasma membrane"/>
    <property type="evidence" value="ECO:0000318"/>
    <property type="project" value="GO_Central"/>
</dbReference>
<keyword evidence="6" id="KW-0325">Glycoprotein</keyword>
<dbReference type="InterPro" id="IPR018338">
    <property type="entry name" value="Carbonic_anhydrase_a-class_CS"/>
</dbReference>
<keyword evidence="11" id="KW-1185">Reference proteome</keyword>
<evidence type="ECO:0000313" key="11">
    <source>
        <dbReference type="Proteomes" id="UP000007110"/>
    </source>
</evidence>
<sequence>MKFFVCVALLAVVPAVFGVNNWSYHTQETWPLISGSQCNGNSQSPININSSIATTTDLGSFVLDGYTDENTNMDLVNNGNKIVIQFHDDVEDLYKLSGGGLPTTYTATHIHFHWGSMNSGGSEHQIDSTPYPAELHVAHYDKSKYADLTAAVTSMQWDAATILGAFIEVGEHNTAFDPFLSHISQIANYSSGVTSLGQGNLPSFPIRSVLPSDLSKFYRYNGSKAVPDCNEAIIWTIFTDTISISQAQLDIFRTVYGEHADAQGNYEVVDNYRYLQPLNGRTVYYSRPTPESTDGGAVTISPMRALFIVALTICMLFNRF</sequence>
<proteinExistence type="inferred from homology"/>
<comment type="cofactor">
    <cofactor evidence="1 8">
        <name>Zn(2+)</name>
        <dbReference type="ChEBI" id="CHEBI:29105"/>
    </cofactor>
</comment>
<dbReference type="InParanoid" id="A0A7M7N3X1"/>
<dbReference type="AlphaFoldDB" id="A0A7M7N3X1"/>
<keyword evidence="7 8" id="KW-0456">Lyase</keyword>
<name>A0A7M7N3X1_STRPU</name>
<protein>
    <recommendedName>
        <fullName evidence="8">Carbonic anhydrase</fullName>
        <ecNumber evidence="8">4.2.1.1</ecNumber>
    </recommendedName>
</protein>
<dbReference type="InterPro" id="IPR041874">
    <property type="entry name" value="CA4/CA15"/>
</dbReference>
<dbReference type="EnsemblMetazoa" id="XM_030974906">
    <property type="protein sequence ID" value="XP_030830766"/>
    <property type="gene ID" value="LOC583821"/>
</dbReference>
<dbReference type="GO" id="GO:0008270">
    <property type="term" value="F:zinc ion binding"/>
    <property type="evidence" value="ECO:0007669"/>
    <property type="project" value="UniProtKB-UniRule"/>
</dbReference>
<dbReference type="InterPro" id="IPR001148">
    <property type="entry name" value="CA_dom"/>
</dbReference>
<dbReference type="RefSeq" id="XP_030830766.1">
    <property type="nucleotide sequence ID" value="XM_030974906.1"/>
</dbReference>
<dbReference type="PROSITE" id="PS00162">
    <property type="entry name" value="ALPHA_CA_1"/>
    <property type="match status" value="1"/>
</dbReference>
<dbReference type="GeneID" id="583821"/>
<evidence type="ECO:0000256" key="6">
    <source>
        <dbReference type="ARBA" id="ARBA00023180"/>
    </source>
</evidence>
<evidence type="ECO:0000256" key="3">
    <source>
        <dbReference type="ARBA" id="ARBA00022723"/>
    </source>
</evidence>
<dbReference type="InterPro" id="IPR036398">
    <property type="entry name" value="CA_dom_sf"/>
</dbReference>
<evidence type="ECO:0000256" key="1">
    <source>
        <dbReference type="ARBA" id="ARBA00001947"/>
    </source>
</evidence>
<evidence type="ECO:0000256" key="2">
    <source>
        <dbReference type="ARBA" id="ARBA00010718"/>
    </source>
</evidence>
<reference evidence="10" key="2">
    <citation type="submission" date="2021-01" db="UniProtKB">
        <authorList>
            <consortium name="EnsemblMetazoa"/>
        </authorList>
    </citation>
    <scope>IDENTIFICATION</scope>
</reference>
<dbReference type="GO" id="GO:0004089">
    <property type="term" value="F:carbonate dehydratase activity"/>
    <property type="evidence" value="ECO:0000318"/>
    <property type="project" value="GO_Central"/>
</dbReference>
<evidence type="ECO:0000259" key="9">
    <source>
        <dbReference type="PROSITE" id="PS51144"/>
    </source>
</evidence>
<comment type="similarity">
    <text evidence="2 8">Belongs to the alpha-carbonic anhydrase family.</text>
</comment>
<comment type="catalytic activity">
    <reaction evidence="8">
        <text>hydrogencarbonate + H(+) = CO2 + H2O</text>
        <dbReference type="Rhea" id="RHEA:10748"/>
        <dbReference type="ChEBI" id="CHEBI:15377"/>
        <dbReference type="ChEBI" id="CHEBI:15378"/>
        <dbReference type="ChEBI" id="CHEBI:16526"/>
        <dbReference type="ChEBI" id="CHEBI:17544"/>
        <dbReference type="EC" id="4.2.1.1"/>
    </reaction>
</comment>
<dbReference type="EC" id="4.2.1.1" evidence="8"/>
<accession>A0A7M7N3X1</accession>
<dbReference type="Pfam" id="PF00194">
    <property type="entry name" value="Carb_anhydrase"/>
    <property type="match status" value="1"/>
</dbReference>
<dbReference type="SUPFAM" id="SSF51069">
    <property type="entry name" value="Carbonic anhydrase"/>
    <property type="match status" value="1"/>
</dbReference>
<dbReference type="PROSITE" id="PS51144">
    <property type="entry name" value="ALPHA_CA_2"/>
    <property type="match status" value="1"/>
</dbReference>
<keyword evidence="3 8" id="KW-0479">Metal-binding</keyword>
<feature type="chain" id="PRO_5029942064" description="Carbonic anhydrase" evidence="8">
    <location>
        <begin position="19"/>
        <end position="320"/>
    </location>
</feature>
<dbReference type="FunCoup" id="A0A7M7N3X1">
    <property type="interactions" value="207"/>
</dbReference>
<dbReference type="KEGG" id="spu:583821"/>
<evidence type="ECO:0000256" key="7">
    <source>
        <dbReference type="ARBA" id="ARBA00023239"/>
    </source>
</evidence>
<dbReference type="Proteomes" id="UP000007110">
    <property type="component" value="Unassembled WGS sequence"/>
</dbReference>
<feature type="domain" description="Alpha-carbonic anhydrase" evidence="9">
    <location>
        <begin position="20"/>
        <end position="287"/>
    </location>
</feature>
<keyword evidence="4 8" id="KW-0732">Signal</keyword>
<organism evidence="10 11">
    <name type="scientific">Strongylocentrotus purpuratus</name>
    <name type="common">Purple sea urchin</name>
    <dbReference type="NCBI Taxonomy" id="7668"/>
    <lineage>
        <taxon>Eukaryota</taxon>
        <taxon>Metazoa</taxon>
        <taxon>Echinodermata</taxon>
        <taxon>Eleutherozoa</taxon>
        <taxon>Echinozoa</taxon>
        <taxon>Echinoidea</taxon>
        <taxon>Euechinoidea</taxon>
        <taxon>Echinacea</taxon>
        <taxon>Camarodonta</taxon>
        <taxon>Echinidea</taxon>
        <taxon>Strongylocentrotidae</taxon>
        <taxon>Strongylocentrotus</taxon>
    </lineage>
</organism>
<evidence type="ECO:0000256" key="8">
    <source>
        <dbReference type="RuleBase" id="RU367011"/>
    </source>
</evidence>
<evidence type="ECO:0000256" key="4">
    <source>
        <dbReference type="ARBA" id="ARBA00022729"/>
    </source>
</evidence>
<reference evidence="11" key="1">
    <citation type="submission" date="2015-02" db="EMBL/GenBank/DDBJ databases">
        <title>Genome sequencing for Strongylocentrotus purpuratus.</title>
        <authorList>
            <person name="Murali S."/>
            <person name="Liu Y."/>
            <person name="Vee V."/>
            <person name="English A."/>
            <person name="Wang M."/>
            <person name="Skinner E."/>
            <person name="Han Y."/>
            <person name="Muzny D.M."/>
            <person name="Worley K.C."/>
            <person name="Gibbs R.A."/>
        </authorList>
    </citation>
    <scope>NUCLEOTIDE SEQUENCE</scope>
</reference>
<dbReference type="CDD" id="cd03117">
    <property type="entry name" value="alpha_CA_IV_XV_like"/>
    <property type="match status" value="1"/>
</dbReference>
<feature type="signal peptide" evidence="8">
    <location>
        <begin position="1"/>
        <end position="18"/>
    </location>
</feature>
<comment type="function">
    <text evidence="8">Reversible hydration of carbon dioxide.</text>
</comment>
<dbReference type="PANTHER" id="PTHR18952:SF278">
    <property type="entry name" value="CARBONIC ANHYDRASE"/>
    <property type="match status" value="1"/>
</dbReference>
<evidence type="ECO:0000256" key="5">
    <source>
        <dbReference type="ARBA" id="ARBA00022833"/>
    </source>
</evidence>
<dbReference type="Gene3D" id="3.10.200.10">
    <property type="entry name" value="Alpha carbonic anhydrase"/>
    <property type="match status" value="1"/>
</dbReference>
<dbReference type="InterPro" id="IPR023561">
    <property type="entry name" value="Carbonic_anhydrase_a-class"/>
</dbReference>
<keyword evidence="5 8" id="KW-0862">Zinc</keyword>
<dbReference type="OMA" id="WCEISAS"/>
<evidence type="ECO:0000313" key="10">
    <source>
        <dbReference type="EnsemblMetazoa" id="XP_030830766"/>
    </source>
</evidence>
<dbReference type="SMART" id="SM01057">
    <property type="entry name" value="Carb_anhydrase"/>
    <property type="match status" value="1"/>
</dbReference>
<dbReference type="PANTHER" id="PTHR18952">
    <property type="entry name" value="CARBONIC ANHYDRASE"/>
    <property type="match status" value="1"/>
</dbReference>